<keyword evidence="3" id="KW-1185">Reference proteome</keyword>
<dbReference type="OMA" id="VHIPDHM"/>
<dbReference type="InterPro" id="IPR010920">
    <property type="entry name" value="LSM_dom_sf"/>
</dbReference>
<feature type="compositionally biased region" description="Basic residues" evidence="1">
    <location>
        <begin position="123"/>
        <end position="134"/>
    </location>
</feature>
<gene>
    <name evidence="4" type="primary">LOC118422975</name>
</gene>
<dbReference type="KEGG" id="bfo:118422975"/>
<dbReference type="InterPro" id="IPR001163">
    <property type="entry name" value="Sm_dom_euk/arc"/>
</dbReference>
<reference evidence="3" key="1">
    <citation type="journal article" date="2020" name="Nat. Ecol. Evol.">
        <title>Deeply conserved synteny resolves early events in vertebrate evolution.</title>
        <authorList>
            <person name="Simakov O."/>
            <person name="Marletaz F."/>
            <person name="Yue J.X."/>
            <person name="O'Connell B."/>
            <person name="Jenkins J."/>
            <person name="Brandt A."/>
            <person name="Calef R."/>
            <person name="Tung C.H."/>
            <person name="Huang T.K."/>
            <person name="Schmutz J."/>
            <person name="Satoh N."/>
            <person name="Yu J.K."/>
            <person name="Putnam N.H."/>
            <person name="Green R.E."/>
            <person name="Rokhsar D.S."/>
        </authorList>
    </citation>
    <scope>NUCLEOTIDE SEQUENCE [LARGE SCALE GENOMIC DNA]</scope>
    <source>
        <strain evidence="3">S238N-H82</strain>
    </source>
</reference>
<protein>
    <submittedName>
        <fullName evidence="4">U7 snRNA-associated Sm-like protein LSm10 isoform X1</fullName>
    </submittedName>
</protein>
<dbReference type="Gene3D" id="2.30.30.100">
    <property type="match status" value="1"/>
</dbReference>
<evidence type="ECO:0000256" key="1">
    <source>
        <dbReference type="SAM" id="MobiDB-lite"/>
    </source>
</evidence>
<dbReference type="InterPro" id="IPR052840">
    <property type="entry name" value="U7_snRNA_Sm-like"/>
</dbReference>
<feature type="domain" description="Sm" evidence="2">
    <location>
        <begin position="16"/>
        <end position="85"/>
    </location>
</feature>
<dbReference type="SMART" id="SM00651">
    <property type="entry name" value="Sm"/>
    <property type="match status" value="1"/>
</dbReference>
<dbReference type="GO" id="GO:0071208">
    <property type="term" value="F:histone pre-mRNA DCP binding"/>
    <property type="evidence" value="ECO:0000318"/>
    <property type="project" value="GO_Central"/>
</dbReference>
<name>A0A9J7LT33_BRAFL</name>
<dbReference type="RefSeq" id="XP_035686755.1">
    <property type="nucleotide sequence ID" value="XM_035830862.1"/>
</dbReference>
<evidence type="ECO:0000313" key="3">
    <source>
        <dbReference type="Proteomes" id="UP000001554"/>
    </source>
</evidence>
<dbReference type="Proteomes" id="UP000001554">
    <property type="component" value="Chromosome 9"/>
</dbReference>
<feature type="compositionally biased region" description="Basic and acidic residues" evidence="1">
    <location>
        <begin position="103"/>
        <end position="122"/>
    </location>
</feature>
<evidence type="ECO:0000313" key="4">
    <source>
        <dbReference type="RefSeq" id="XP_035686755.1"/>
    </source>
</evidence>
<dbReference type="GeneID" id="118422975"/>
<dbReference type="GO" id="GO:0071254">
    <property type="term" value="C:cytoplasmic U snRNP body"/>
    <property type="evidence" value="ECO:0000318"/>
    <property type="project" value="GO_Central"/>
</dbReference>
<dbReference type="CDD" id="cd01733">
    <property type="entry name" value="LSm10"/>
    <property type="match status" value="1"/>
</dbReference>
<dbReference type="AlphaFoldDB" id="A0A9J7LT33"/>
<feature type="region of interest" description="Disordered" evidence="1">
    <location>
        <begin position="103"/>
        <end position="134"/>
    </location>
</feature>
<reference evidence="4" key="2">
    <citation type="submission" date="2025-08" db="UniProtKB">
        <authorList>
            <consortium name="RefSeq"/>
        </authorList>
    </citation>
    <scope>IDENTIFICATION</scope>
    <source>
        <strain evidence="4">S238N-H82</strain>
        <tissue evidence="4">Testes</tissue>
    </source>
</reference>
<dbReference type="PANTHER" id="PTHR21196:SF1">
    <property type="entry name" value="U7 SNRNA-ASSOCIATED SM-LIKE PROTEIN LSM10"/>
    <property type="match status" value="1"/>
</dbReference>
<organism evidence="3 4">
    <name type="scientific">Branchiostoma floridae</name>
    <name type="common">Florida lancelet</name>
    <name type="synonym">Amphioxus</name>
    <dbReference type="NCBI Taxonomy" id="7739"/>
    <lineage>
        <taxon>Eukaryota</taxon>
        <taxon>Metazoa</taxon>
        <taxon>Chordata</taxon>
        <taxon>Cephalochordata</taxon>
        <taxon>Leptocardii</taxon>
        <taxon>Amphioxiformes</taxon>
        <taxon>Branchiostomatidae</taxon>
        <taxon>Branchiostoma</taxon>
    </lineage>
</organism>
<dbReference type="Pfam" id="PF01423">
    <property type="entry name" value="LSM"/>
    <property type="match status" value="1"/>
</dbReference>
<proteinExistence type="predicted"/>
<dbReference type="GO" id="GO:0016604">
    <property type="term" value="C:nuclear body"/>
    <property type="evidence" value="ECO:0000318"/>
    <property type="project" value="GO_Central"/>
</dbReference>
<dbReference type="OrthoDB" id="10256176at2759"/>
<evidence type="ECO:0000259" key="2">
    <source>
        <dbReference type="SMART" id="SM00651"/>
    </source>
</evidence>
<dbReference type="GO" id="GO:0071209">
    <property type="term" value="F:U7 snRNA binding"/>
    <property type="evidence" value="ECO:0000318"/>
    <property type="project" value="GO_Central"/>
</dbReference>
<dbReference type="PANTHER" id="PTHR21196">
    <property type="entry name" value="U7 SNRNA-ASSOCIATED SM-LIKE PROTEIN LSM10"/>
    <property type="match status" value="1"/>
</dbReference>
<sequence>MASLRERAISQNTLVCLLQAIQGHETTVELRDEASVFGLIVNVDAFMNTTMKYCTYTDHRWDKWGKTMQFDDFYVQGRNIRFVQIPDAVNMMEAIEYQLGSIERRRTQHSQERKKMMALREERRRKREAKSKKT</sequence>
<dbReference type="SUPFAM" id="SSF50182">
    <property type="entry name" value="Sm-like ribonucleoproteins"/>
    <property type="match status" value="1"/>
</dbReference>
<dbReference type="GO" id="GO:0006398">
    <property type="term" value="P:mRNA 3'-end processing by stem-loop binding and cleavage"/>
    <property type="evidence" value="ECO:0000318"/>
    <property type="project" value="GO_Central"/>
</dbReference>
<accession>A0A9J7LT33</accession>